<gene>
    <name evidence="5" type="ORF">FIM25_05030</name>
</gene>
<dbReference type="PANTHER" id="PTHR45138">
    <property type="entry name" value="REGULATORY COMPONENTS OF SENSORY TRANSDUCTION SYSTEM"/>
    <property type="match status" value="1"/>
</dbReference>
<evidence type="ECO:0000256" key="3">
    <source>
        <dbReference type="SAM" id="Coils"/>
    </source>
</evidence>
<dbReference type="CDD" id="cd01949">
    <property type="entry name" value="GGDEF"/>
    <property type="match status" value="1"/>
</dbReference>
<dbReference type="InterPro" id="IPR043128">
    <property type="entry name" value="Rev_trsase/Diguanyl_cyclase"/>
</dbReference>
<comment type="catalytic activity">
    <reaction evidence="2">
        <text>2 GTP = 3',3'-c-di-GMP + 2 diphosphate</text>
        <dbReference type="Rhea" id="RHEA:24898"/>
        <dbReference type="ChEBI" id="CHEBI:33019"/>
        <dbReference type="ChEBI" id="CHEBI:37565"/>
        <dbReference type="ChEBI" id="CHEBI:58805"/>
        <dbReference type="EC" id="2.7.7.65"/>
    </reaction>
</comment>
<dbReference type="AlphaFoldDB" id="A0A5Q4VCL2"/>
<dbReference type="SMART" id="SM00267">
    <property type="entry name" value="GGDEF"/>
    <property type="match status" value="1"/>
</dbReference>
<feature type="domain" description="GGDEF" evidence="4">
    <location>
        <begin position="398"/>
        <end position="531"/>
    </location>
</feature>
<dbReference type="Pfam" id="PF00990">
    <property type="entry name" value="GGDEF"/>
    <property type="match status" value="1"/>
</dbReference>
<comment type="caution">
    <text evidence="5">The sequence shown here is derived from an EMBL/GenBank/DDBJ whole genome shotgun (WGS) entry which is preliminary data.</text>
</comment>
<dbReference type="FunFam" id="3.30.70.270:FF:000001">
    <property type="entry name" value="Diguanylate cyclase domain protein"/>
    <property type="match status" value="1"/>
</dbReference>
<dbReference type="InterPro" id="IPR050469">
    <property type="entry name" value="Diguanylate_Cyclase"/>
</dbReference>
<evidence type="ECO:0000256" key="1">
    <source>
        <dbReference type="ARBA" id="ARBA00012528"/>
    </source>
</evidence>
<reference evidence="5 6" key="1">
    <citation type="submission" date="2019-06" db="EMBL/GenBank/DDBJ databases">
        <title>Desulfobotulus mexicanus sp. nov., a novel sulfate-reducing bacterium isolated from the sediment of an alkaline crater lake in Mexico.</title>
        <authorList>
            <person name="Hirschler-Rea A."/>
        </authorList>
    </citation>
    <scope>NUCLEOTIDE SEQUENCE [LARGE SCALE GENOMIC DNA]</scope>
    <source>
        <strain evidence="5 6">PAR22N</strain>
    </source>
</reference>
<dbReference type="PROSITE" id="PS50887">
    <property type="entry name" value="GGDEF"/>
    <property type="match status" value="1"/>
</dbReference>
<organism evidence="5 6">
    <name type="scientific">Desulfobotulus mexicanus</name>
    <dbReference type="NCBI Taxonomy" id="2586642"/>
    <lineage>
        <taxon>Bacteria</taxon>
        <taxon>Pseudomonadati</taxon>
        <taxon>Thermodesulfobacteriota</taxon>
        <taxon>Desulfobacteria</taxon>
        <taxon>Desulfobacterales</taxon>
        <taxon>Desulfobacteraceae</taxon>
        <taxon>Desulfobotulus</taxon>
    </lineage>
</organism>
<dbReference type="EC" id="2.7.7.65" evidence="1"/>
<dbReference type="InterPro" id="IPR029787">
    <property type="entry name" value="Nucleotide_cyclase"/>
</dbReference>
<evidence type="ECO:0000256" key="2">
    <source>
        <dbReference type="ARBA" id="ARBA00034247"/>
    </source>
</evidence>
<dbReference type="GO" id="GO:0052621">
    <property type="term" value="F:diguanylate cyclase activity"/>
    <property type="evidence" value="ECO:0007669"/>
    <property type="project" value="UniProtKB-EC"/>
</dbReference>
<feature type="coiled-coil region" evidence="3">
    <location>
        <begin position="55"/>
        <end position="89"/>
    </location>
</feature>
<dbReference type="SUPFAM" id="SSF55073">
    <property type="entry name" value="Nucleotide cyclase"/>
    <property type="match status" value="1"/>
</dbReference>
<dbReference type="InterPro" id="IPR000160">
    <property type="entry name" value="GGDEF_dom"/>
</dbReference>
<keyword evidence="6" id="KW-1185">Reference proteome</keyword>
<protein>
    <recommendedName>
        <fullName evidence="1">diguanylate cyclase</fullName>
        <ecNumber evidence="1">2.7.7.65</ecNumber>
    </recommendedName>
</protein>
<evidence type="ECO:0000313" key="6">
    <source>
        <dbReference type="Proteomes" id="UP000321899"/>
    </source>
</evidence>
<dbReference type="NCBIfam" id="TIGR00254">
    <property type="entry name" value="GGDEF"/>
    <property type="match status" value="1"/>
</dbReference>
<dbReference type="OrthoDB" id="9779960at2"/>
<name>A0A5Q4VCL2_9BACT</name>
<dbReference type="RefSeq" id="WP_139446947.1">
    <property type="nucleotide sequence ID" value="NZ_VDMB01000004.1"/>
</dbReference>
<dbReference type="PANTHER" id="PTHR45138:SF9">
    <property type="entry name" value="DIGUANYLATE CYCLASE DGCM-RELATED"/>
    <property type="match status" value="1"/>
</dbReference>
<evidence type="ECO:0000259" key="4">
    <source>
        <dbReference type="PROSITE" id="PS50887"/>
    </source>
</evidence>
<evidence type="ECO:0000313" key="5">
    <source>
        <dbReference type="EMBL" id="TYT75444.1"/>
    </source>
</evidence>
<dbReference type="Proteomes" id="UP000321899">
    <property type="component" value="Unassembled WGS sequence"/>
</dbReference>
<proteinExistence type="predicted"/>
<keyword evidence="3" id="KW-0175">Coiled coil</keyword>
<dbReference type="EMBL" id="VDMB01000004">
    <property type="protein sequence ID" value="TYT75444.1"/>
    <property type="molecule type" value="Genomic_DNA"/>
</dbReference>
<dbReference type="Gene3D" id="3.30.70.270">
    <property type="match status" value="1"/>
</dbReference>
<accession>A0A5Q4VCL2</accession>
<sequence length="531" mass="60672">MENREYKALLELISKACISSLREMAEKKISLSSDGLRDMLLSQNLLASESFLKIVASEKESLEELQARYDRLRQQKDTLLKDYGALEEKTQAADRFYRRTLLLFAEMQKNVCSSDLNTASDRFRKLVRENAGISILEKSFAELKDTAFRAAGSCEDEGKSKKGIFGRFFKDSGKDTNLLFETLRESFQEITNNLRLNLDTGSVERIRKINEDLKDAGSLDDFLLIRRDIIDIVADYVAAMHDEREAAAAVIREIAGRLEQMEKLVLSAFMEQMTADVTSNREFSATLAGQLEVLDQKASFSKTLEELKDAVVSRLNVIQQVLTRKQSEDEKRKEEADNRYRTMQQGLFKMRDEMIRVNEKSKILEEELLRDPLTGAYNRRAYDRHVAEEMDRFRRYGSLFSLLIFDVDRFKNVNDIYGHSVGDKCLKAIIEKVKPVLRGSDFLARFGGEEFIVLLPETGPEGAREAGEKIRMAVETIAFYHKEDKVQITVSVGAGTVREEDGSYDVFFSRVDKALYEAKNSGRNRVVQAEV</sequence>